<evidence type="ECO:0000259" key="3">
    <source>
        <dbReference type="PROSITE" id="PS50048"/>
    </source>
</evidence>
<accession>A0A8H7RJ45</accession>
<evidence type="ECO:0000256" key="1">
    <source>
        <dbReference type="ARBA" id="ARBA00023242"/>
    </source>
</evidence>
<dbReference type="OrthoDB" id="426882at2759"/>
<evidence type="ECO:0000313" key="5">
    <source>
        <dbReference type="Proteomes" id="UP000646827"/>
    </source>
</evidence>
<dbReference type="CDD" id="cd00067">
    <property type="entry name" value="GAL4"/>
    <property type="match status" value="1"/>
</dbReference>
<comment type="caution">
    <text evidence="4">The sequence shown here is derived from an EMBL/GenBank/DDBJ whole genome shotgun (WGS) entry which is preliminary data.</text>
</comment>
<proteinExistence type="predicted"/>
<dbReference type="PROSITE" id="PS00463">
    <property type="entry name" value="ZN2_CY6_FUNGAL_1"/>
    <property type="match status" value="1"/>
</dbReference>
<dbReference type="SMART" id="SM00066">
    <property type="entry name" value="GAL4"/>
    <property type="match status" value="1"/>
</dbReference>
<sequence length="630" mass="72840">MSSMDERLIKRRLRKPLSCQRCRKHRSKCSRERPTCEQCLLANIECEYLDAPGDLASTALRGRFSTLQDQIDSLMNEFGLIEQLVYTRDPIICTDALHSWHIKNETGHGVSIDTHMHHVEDIYAVLIQFALANNKSTTTTTSSTSSSASSSTTTKWLTRNNTIYPNIKLSHFTSLLPDTTTISTSKGDALSPTPSTPTSPSSPINISASQHDIFLKTHTIQKLLELYPTCLLHGSILGFQPIHDKLLDRKLVAKTPILRLLYTSCMCYMLLHACYWHPEIIEIDTTTQQQQNEQEEVMKSNIISLAQSYYDEAKELVSSLYFEQESANVIICHAICNLVLYHIESGNISVIYLYSGMAAQLAASLNMNSMDEQQQQLILPFDDDNDNEGLIISLESPSLYIQSIRWFIYSMDTSASHFHNKPYEVQLEDQEAPPIPNDDNEQQQQSIFQWLEYKTCEITRDIRRTCFSNDRQQVPYKEIERIEKKLILFETWLHQYTNNTKNDIWSRRCLYMHSIRYYGHWILLHQTYIPTPLSIERCSKAAFALVDLFDAWQLQLDCYFRPCIHELKQACEILEYLVDQEKQDEKLKALNALSRLLKVILHTPVDDIARTRPFIQKVQRILISHHMTLK</sequence>
<dbReference type="InterPro" id="IPR050987">
    <property type="entry name" value="AtrR-like"/>
</dbReference>
<gene>
    <name evidence="4" type="ORF">INT45_013468</name>
</gene>
<protein>
    <recommendedName>
        <fullName evidence="3">Zn(2)-C6 fungal-type domain-containing protein</fullName>
    </recommendedName>
</protein>
<dbReference type="PANTHER" id="PTHR46910:SF1">
    <property type="entry name" value="MISCELLANEOUS ZN(II)2CYS6 TRANSCRIPTION FACTOR (EUROFUNG)-RELATED"/>
    <property type="match status" value="1"/>
</dbReference>
<evidence type="ECO:0000256" key="2">
    <source>
        <dbReference type="SAM" id="MobiDB-lite"/>
    </source>
</evidence>
<feature type="compositionally biased region" description="Low complexity" evidence="2">
    <location>
        <begin position="191"/>
        <end position="203"/>
    </location>
</feature>
<dbReference type="GO" id="GO:0000981">
    <property type="term" value="F:DNA-binding transcription factor activity, RNA polymerase II-specific"/>
    <property type="evidence" value="ECO:0007669"/>
    <property type="project" value="InterPro"/>
</dbReference>
<dbReference type="CDD" id="cd12148">
    <property type="entry name" value="fungal_TF_MHR"/>
    <property type="match status" value="1"/>
</dbReference>
<dbReference type="AlphaFoldDB" id="A0A8H7RJ45"/>
<dbReference type="PANTHER" id="PTHR46910">
    <property type="entry name" value="TRANSCRIPTION FACTOR PDR1"/>
    <property type="match status" value="1"/>
</dbReference>
<evidence type="ECO:0000313" key="4">
    <source>
        <dbReference type="EMBL" id="KAG2212081.1"/>
    </source>
</evidence>
<dbReference type="Gene3D" id="4.10.240.10">
    <property type="entry name" value="Zn(2)-C6 fungal-type DNA-binding domain"/>
    <property type="match status" value="1"/>
</dbReference>
<dbReference type="InterPro" id="IPR036864">
    <property type="entry name" value="Zn2-C6_fun-type_DNA-bd_sf"/>
</dbReference>
<keyword evidence="5" id="KW-1185">Reference proteome</keyword>
<dbReference type="InterPro" id="IPR001138">
    <property type="entry name" value="Zn2Cys6_DnaBD"/>
</dbReference>
<dbReference type="Proteomes" id="UP000646827">
    <property type="component" value="Unassembled WGS sequence"/>
</dbReference>
<dbReference type="Pfam" id="PF00172">
    <property type="entry name" value="Zn_clus"/>
    <property type="match status" value="1"/>
</dbReference>
<reference evidence="4 5" key="1">
    <citation type="submission" date="2020-12" db="EMBL/GenBank/DDBJ databases">
        <title>Metabolic potential, ecology and presence of endohyphal bacteria is reflected in genomic diversity of Mucoromycotina.</title>
        <authorList>
            <person name="Muszewska A."/>
            <person name="Okrasinska A."/>
            <person name="Steczkiewicz K."/>
            <person name="Drgas O."/>
            <person name="Orlowska M."/>
            <person name="Perlinska-Lenart U."/>
            <person name="Aleksandrzak-Piekarczyk T."/>
            <person name="Szatraj K."/>
            <person name="Zielenkiewicz U."/>
            <person name="Pilsyk S."/>
            <person name="Malc E."/>
            <person name="Mieczkowski P."/>
            <person name="Kruszewska J.S."/>
            <person name="Biernat P."/>
            <person name="Pawlowska J."/>
        </authorList>
    </citation>
    <scope>NUCLEOTIDE SEQUENCE [LARGE SCALE GENOMIC DNA]</scope>
    <source>
        <strain evidence="4 5">CBS 142.35</strain>
    </source>
</reference>
<organism evidence="4 5">
    <name type="scientific">Circinella minor</name>
    <dbReference type="NCBI Taxonomy" id="1195481"/>
    <lineage>
        <taxon>Eukaryota</taxon>
        <taxon>Fungi</taxon>
        <taxon>Fungi incertae sedis</taxon>
        <taxon>Mucoromycota</taxon>
        <taxon>Mucoromycotina</taxon>
        <taxon>Mucoromycetes</taxon>
        <taxon>Mucorales</taxon>
        <taxon>Lichtheimiaceae</taxon>
        <taxon>Circinella</taxon>
    </lineage>
</organism>
<dbReference type="GO" id="GO:0008270">
    <property type="term" value="F:zinc ion binding"/>
    <property type="evidence" value="ECO:0007669"/>
    <property type="project" value="InterPro"/>
</dbReference>
<name>A0A8H7RJ45_9FUNG</name>
<dbReference type="PROSITE" id="PS50048">
    <property type="entry name" value="ZN2_CY6_FUNGAL_2"/>
    <property type="match status" value="1"/>
</dbReference>
<dbReference type="SUPFAM" id="SSF57701">
    <property type="entry name" value="Zn2/Cys6 DNA-binding domain"/>
    <property type="match status" value="1"/>
</dbReference>
<feature type="region of interest" description="Disordered" evidence="2">
    <location>
        <begin position="184"/>
        <end position="203"/>
    </location>
</feature>
<feature type="domain" description="Zn(2)-C6 fungal-type" evidence="3">
    <location>
        <begin position="18"/>
        <end position="48"/>
    </location>
</feature>
<keyword evidence="1" id="KW-0539">Nucleus</keyword>
<dbReference type="EMBL" id="JAEPRB010000786">
    <property type="protein sequence ID" value="KAG2212081.1"/>
    <property type="molecule type" value="Genomic_DNA"/>
</dbReference>